<dbReference type="CDD" id="cd04818">
    <property type="entry name" value="PA_subtilisin_1"/>
    <property type="match status" value="1"/>
</dbReference>
<dbReference type="InterPro" id="IPR027268">
    <property type="entry name" value="Peptidase_M4/M1_CTD_sf"/>
</dbReference>
<evidence type="ECO:0000256" key="9">
    <source>
        <dbReference type="ARBA" id="ARBA00023049"/>
    </source>
</evidence>
<keyword evidence="15" id="KW-1185">Reference proteome</keyword>
<evidence type="ECO:0000256" key="10">
    <source>
        <dbReference type="ARBA" id="ARBA00023145"/>
    </source>
</evidence>
<feature type="chain" id="PRO_5046822314" evidence="12">
    <location>
        <begin position="24"/>
        <end position="1221"/>
    </location>
</feature>
<name>A0ABT5DW70_9BACT</name>
<proteinExistence type="inferred from homology"/>
<dbReference type="SUPFAM" id="SSF55486">
    <property type="entry name" value="Metalloproteases ('zincins'), catalytic domain"/>
    <property type="match status" value="1"/>
</dbReference>
<comment type="cofactor">
    <cofactor evidence="1">
        <name>Zn(2+)</name>
        <dbReference type="ChEBI" id="CHEBI:29105"/>
    </cofactor>
</comment>
<dbReference type="RefSeq" id="WP_272085147.1">
    <property type="nucleotide sequence ID" value="NZ_JAQNDL010000001.1"/>
</dbReference>
<dbReference type="SUPFAM" id="SSF52025">
    <property type="entry name" value="PA domain"/>
    <property type="match status" value="1"/>
</dbReference>
<dbReference type="Gene3D" id="2.60.120.260">
    <property type="entry name" value="Galactose-binding domain-like"/>
    <property type="match status" value="1"/>
</dbReference>
<dbReference type="Gene3D" id="3.50.30.30">
    <property type="match status" value="1"/>
</dbReference>
<dbReference type="PANTHER" id="PTHR33478">
    <property type="entry name" value="EXTRACELLULAR METALLOPROTEINASE MEP"/>
    <property type="match status" value="1"/>
</dbReference>
<evidence type="ECO:0000256" key="6">
    <source>
        <dbReference type="ARBA" id="ARBA00022723"/>
    </source>
</evidence>
<evidence type="ECO:0000256" key="5">
    <source>
        <dbReference type="ARBA" id="ARBA00022670"/>
    </source>
</evidence>
<evidence type="ECO:0000256" key="12">
    <source>
        <dbReference type="SAM" id="SignalP"/>
    </source>
</evidence>
<feature type="compositionally biased region" description="Low complexity" evidence="11">
    <location>
        <begin position="1149"/>
        <end position="1163"/>
    </location>
</feature>
<dbReference type="InterPro" id="IPR046450">
    <property type="entry name" value="PA_dom_sf"/>
</dbReference>
<evidence type="ECO:0000256" key="4">
    <source>
        <dbReference type="ARBA" id="ARBA00022525"/>
    </source>
</evidence>
<evidence type="ECO:0000256" key="8">
    <source>
        <dbReference type="ARBA" id="ARBA00022833"/>
    </source>
</evidence>
<dbReference type="InterPro" id="IPR003137">
    <property type="entry name" value="PA_domain"/>
</dbReference>
<evidence type="ECO:0000259" key="13">
    <source>
        <dbReference type="Pfam" id="PF02225"/>
    </source>
</evidence>
<organism evidence="14 15">
    <name type="scientific">Nannocystis bainbridge</name>
    <dbReference type="NCBI Taxonomy" id="2995303"/>
    <lineage>
        <taxon>Bacteria</taxon>
        <taxon>Pseudomonadati</taxon>
        <taxon>Myxococcota</taxon>
        <taxon>Polyangia</taxon>
        <taxon>Nannocystales</taxon>
        <taxon>Nannocystaceae</taxon>
        <taxon>Nannocystis</taxon>
    </lineage>
</organism>
<feature type="signal peptide" evidence="12">
    <location>
        <begin position="1"/>
        <end position="23"/>
    </location>
</feature>
<keyword evidence="6" id="KW-0479">Metal-binding</keyword>
<protein>
    <submittedName>
        <fullName evidence="14">M36 family metallopeptidase</fullName>
    </submittedName>
</protein>
<dbReference type="Proteomes" id="UP001221686">
    <property type="component" value="Unassembled WGS sequence"/>
</dbReference>
<evidence type="ECO:0000256" key="7">
    <source>
        <dbReference type="ARBA" id="ARBA00022801"/>
    </source>
</evidence>
<evidence type="ECO:0000256" key="1">
    <source>
        <dbReference type="ARBA" id="ARBA00001947"/>
    </source>
</evidence>
<dbReference type="InterPro" id="IPR050371">
    <property type="entry name" value="Fungal_virulence_M36"/>
</dbReference>
<dbReference type="InterPro" id="IPR001842">
    <property type="entry name" value="Peptidase_M36"/>
</dbReference>
<evidence type="ECO:0000313" key="14">
    <source>
        <dbReference type="EMBL" id="MDC0716656.1"/>
    </source>
</evidence>
<feature type="region of interest" description="Disordered" evidence="11">
    <location>
        <begin position="1134"/>
        <end position="1195"/>
    </location>
</feature>
<comment type="subcellular location">
    <subcellularLocation>
        <location evidence="2">Secreted</location>
    </subcellularLocation>
</comment>
<evidence type="ECO:0000256" key="2">
    <source>
        <dbReference type="ARBA" id="ARBA00004613"/>
    </source>
</evidence>
<gene>
    <name evidence="14" type="ORF">POL25_07120</name>
</gene>
<keyword evidence="12" id="KW-0732">Signal</keyword>
<keyword evidence="10" id="KW-0865">Zymogen</keyword>
<feature type="domain" description="PA" evidence="13">
    <location>
        <begin position="488"/>
        <end position="581"/>
    </location>
</feature>
<evidence type="ECO:0000256" key="11">
    <source>
        <dbReference type="SAM" id="MobiDB-lite"/>
    </source>
</evidence>
<keyword evidence="7" id="KW-0378">Hydrolase</keyword>
<keyword evidence="5" id="KW-0645">Protease</keyword>
<dbReference type="Pfam" id="PF02128">
    <property type="entry name" value="Peptidase_M36"/>
    <property type="match status" value="1"/>
</dbReference>
<dbReference type="Gene3D" id="3.10.170.10">
    <property type="match status" value="1"/>
</dbReference>
<sequence>MPLFIPSSCLTLLALLAATDATGARPNFDVWAAHPEVTPTPVSGDSAVARAPGTPSLMWIPRGQPQPASRSPEAAARAQLERHLDAYGVTPDVLAGARTLFVHDTGRGGIIVALRQTVDGIDLHHGDVKLLLDRSLRLLAVSGSLHPGAHPGAARPFASAPDAAIAAALRDLHGVAVPLVEIEGRHSWRRFAAASGATAGQGLRLVAPARARPVYFPTGEALVAAYLVELQTRLGASDEVFQYVVAAADGRLLMRRDGTVYAHQYRVYADPADRRPLDGPLADFNPHPTGFPNVLPDGYSDAALVTVEGLNTNPEGVSDPWLPANATQTVGNNVDAYTDPLDTDPVDNRFRATVTAPGVFDRAYDFTKAATTSGAQMMAALTHAFYVTNWQHDWWYDSGLVEATGNAQSDNFGRGGEADDPMLVEVLNGWEIGLRNNASMLITLDGAAPRLRLRLFDGIRKLSDLSVESLGLVLDGQIAEFGPAAYDVTAPLVLANDGAGADLNDACEPLNSDVKGKIVLLDRGECIFEAQARNALNAGAVGVLIADDVAADEPVVPLDDLTVLNPNIPTLGLTLAEGDILKAALEGPEFTVHMAAEEGPTRDAALDSLLIAHEFGHFVHNRLGDASGQTYLAAGEGWSDFLAMLMSVREGDDLHGVLNWSPWASIDPTQFFNSRQYAYSTDFAVNPLTFRHIGDDVQLPEGPLFSPNGLLNSQQHNAGQVWAEMLWDSYVALQELHADDLGFEAVRRRMSDYVVAGMMLAPYEPTITERRDALLMAISATSEDDMLAVAAAFADRGAGTCAESPPRWSTTFEGVVEDYEVRGRGVLLGASFDDSVLSCDGDGILDDGERGRVAFEVYNGGVVPLAGATVEIVDPPPGLVFPDGPVVALPQLAPQQTSPHTIAVALDPGITEPTRVALRVRLTAPGGCEGPVEQVVHATLSADVALTGASEDDVEVAAVWTATGDFGASVWARESGPDGHAWHGNDLGTLTDTALVSPAFTVAEDQDFSLAFDHAYSFDATFGYAWDGGVIELSDDDGETWKDVAEIIGGVGYNDTIISAENPLVGRAAFALMSPGHPQLNPVVLDFGQALAGQTLRVRFRIGTDTVLGQAGWTLDNFRFQGIVDSPFPRLVPDAGVCLPGEEPTTSDTGESTGPGEPTSGSGEPTGGTGESTDTSNEASDSGGMSSGAETGCGCVADPRGGWLTGLALPLLALRRRRRVT</sequence>
<comment type="caution">
    <text evidence="14">The sequence shown here is derived from an EMBL/GenBank/DDBJ whole genome shotgun (WGS) entry which is preliminary data.</text>
</comment>
<feature type="compositionally biased region" description="Polar residues" evidence="11">
    <location>
        <begin position="1174"/>
        <end position="1184"/>
    </location>
</feature>
<keyword evidence="8" id="KW-0862">Zinc</keyword>
<accession>A0ABT5DW70</accession>
<dbReference type="EMBL" id="JAQNDL010000001">
    <property type="protein sequence ID" value="MDC0716656.1"/>
    <property type="molecule type" value="Genomic_DNA"/>
</dbReference>
<reference evidence="14 15" key="1">
    <citation type="submission" date="2022-11" db="EMBL/GenBank/DDBJ databases">
        <title>Minimal conservation of predation-associated metabolite biosynthetic gene clusters underscores biosynthetic potential of Myxococcota including descriptions for ten novel species: Archangium lansinium sp. nov., Myxococcus landrumus sp. nov., Nannocystis bai.</title>
        <authorList>
            <person name="Ahearne A."/>
            <person name="Stevens C."/>
            <person name="Dowd S."/>
        </authorList>
    </citation>
    <scope>NUCLEOTIDE SEQUENCE [LARGE SCALE GENOMIC DNA]</scope>
    <source>
        <strain evidence="14 15">BB15-2</strain>
    </source>
</reference>
<evidence type="ECO:0000313" key="15">
    <source>
        <dbReference type="Proteomes" id="UP001221686"/>
    </source>
</evidence>
<keyword evidence="9" id="KW-0482">Metalloprotease</keyword>
<dbReference type="PANTHER" id="PTHR33478:SF1">
    <property type="entry name" value="EXTRACELLULAR METALLOPROTEINASE MEP"/>
    <property type="match status" value="1"/>
</dbReference>
<keyword evidence="4" id="KW-0964">Secreted</keyword>
<comment type="similarity">
    <text evidence="3">Belongs to the peptidase M36 family.</text>
</comment>
<dbReference type="Gene3D" id="1.10.390.10">
    <property type="entry name" value="Neutral Protease Domain 2"/>
    <property type="match status" value="1"/>
</dbReference>
<evidence type="ECO:0000256" key="3">
    <source>
        <dbReference type="ARBA" id="ARBA00006006"/>
    </source>
</evidence>
<dbReference type="Pfam" id="PF02225">
    <property type="entry name" value="PA"/>
    <property type="match status" value="1"/>
</dbReference>